<dbReference type="PANTHER" id="PTHR35007:SF2">
    <property type="entry name" value="PILUS ASSEMBLE PROTEIN"/>
    <property type="match status" value="1"/>
</dbReference>
<evidence type="ECO:0000256" key="1">
    <source>
        <dbReference type="ARBA" id="ARBA00004651"/>
    </source>
</evidence>
<evidence type="ECO:0000313" key="8">
    <source>
        <dbReference type="EMBL" id="OLQ93985.1"/>
    </source>
</evidence>
<feature type="transmembrane region" description="Helical" evidence="6">
    <location>
        <begin position="104"/>
        <end position="123"/>
    </location>
</feature>
<feature type="domain" description="Type II secretion system protein GspF" evidence="7">
    <location>
        <begin position="139"/>
        <end position="263"/>
    </location>
</feature>
<organism evidence="8 9">
    <name type="scientific">Vibrio ponticus</name>
    <dbReference type="NCBI Taxonomy" id="265668"/>
    <lineage>
        <taxon>Bacteria</taxon>
        <taxon>Pseudomonadati</taxon>
        <taxon>Pseudomonadota</taxon>
        <taxon>Gammaproteobacteria</taxon>
        <taxon>Vibrionales</taxon>
        <taxon>Vibrionaceae</taxon>
        <taxon>Vibrio</taxon>
    </lineage>
</organism>
<evidence type="ECO:0000256" key="6">
    <source>
        <dbReference type="SAM" id="Phobius"/>
    </source>
</evidence>
<keyword evidence="9" id="KW-1185">Reference proteome</keyword>
<gene>
    <name evidence="8" type="ORF">BIY21_10040</name>
</gene>
<sequence>MAWLSLVIGGVLLLYLARGEDKKQLLQLLDKDKDAYTSKETLQLENAINLSSLNKQSIKLKIRRFKRNLMTRLGDGAPYKLLVFVFLLAAISLYINANFFRGNSWLVLLVTEVFGLFILTVWLRNKAQKDFEAAFPDALTMLTSAVSSGESLMHAIIYVGNTLDSEVGKEFKLMGERLQMGEAPESVFTKSARRFPYASFNFFIITMNANIQRGGQLKDVMTRLNRIMFDARAVEKKKFALTSEARISAKIVGAIPFIFLFILQYLSPENFEFVMTDPTGRYVLYYVLASEFIGIFIVWRLMKGVTS</sequence>
<dbReference type="InterPro" id="IPR018076">
    <property type="entry name" value="T2SS_GspF_dom"/>
</dbReference>
<evidence type="ECO:0000256" key="3">
    <source>
        <dbReference type="ARBA" id="ARBA00022692"/>
    </source>
</evidence>
<feature type="transmembrane region" description="Helical" evidence="6">
    <location>
        <begin position="77"/>
        <end position="97"/>
    </location>
</feature>
<comment type="caution">
    <text evidence="8">The sequence shown here is derived from an EMBL/GenBank/DDBJ whole genome shotgun (WGS) entry which is preliminary data.</text>
</comment>
<evidence type="ECO:0000256" key="4">
    <source>
        <dbReference type="ARBA" id="ARBA00022989"/>
    </source>
</evidence>
<keyword evidence="2" id="KW-1003">Cell membrane</keyword>
<evidence type="ECO:0000256" key="2">
    <source>
        <dbReference type="ARBA" id="ARBA00022475"/>
    </source>
</evidence>
<proteinExistence type="predicted"/>
<reference evidence="8 9" key="1">
    <citation type="submission" date="2016-09" db="EMBL/GenBank/DDBJ databases">
        <title>Genomic Taxonomy of the Vibrionaceae.</title>
        <authorList>
            <person name="Gonzalez-Castillo A."/>
            <person name="Gomez-Gil B."/>
            <person name="Enciso-Ibarra K."/>
        </authorList>
    </citation>
    <scope>NUCLEOTIDE SEQUENCE [LARGE SCALE GENOMIC DNA]</scope>
    <source>
        <strain evidence="8 9">CAIM 1731</strain>
    </source>
</reference>
<keyword evidence="3 6" id="KW-0812">Transmembrane</keyword>
<comment type="subcellular location">
    <subcellularLocation>
        <location evidence="1">Cell membrane</location>
        <topology evidence="1">Multi-pass membrane protein</topology>
    </subcellularLocation>
</comment>
<dbReference type="Pfam" id="PF00482">
    <property type="entry name" value="T2SSF"/>
    <property type="match status" value="1"/>
</dbReference>
<dbReference type="EMBL" id="MJMI01000080">
    <property type="protein sequence ID" value="OLQ93985.1"/>
    <property type="molecule type" value="Genomic_DNA"/>
</dbReference>
<dbReference type="Proteomes" id="UP000186206">
    <property type="component" value="Unassembled WGS sequence"/>
</dbReference>
<keyword evidence="5 6" id="KW-0472">Membrane</keyword>
<evidence type="ECO:0000313" key="9">
    <source>
        <dbReference type="Proteomes" id="UP000186206"/>
    </source>
</evidence>
<evidence type="ECO:0000256" key="5">
    <source>
        <dbReference type="ARBA" id="ARBA00023136"/>
    </source>
</evidence>
<dbReference type="PANTHER" id="PTHR35007">
    <property type="entry name" value="INTEGRAL MEMBRANE PROTEIN-RELATED"/>
    <property type="match status" value="1"/>
</dbReference>
<feature type="transmembrane region" description="Helical" evidence="6">
    <location>
        <begin position="282"/>
        <end position="302"/>
    </location>
</feature>
<feature type="transmembrane region" description="Helical" evidence="6">
    <location>
        <begin position="247"/>
        <end position="267"/>
    </location>
</feature>
<accession>A0ABX3FJ91</accession>
<protein>
    <submittedName>
        <fullName evidence="8">Pilus assembly protein TadB</fullName>
    </submittedName>
</protein>
<dbReference type="RefSeq" id="WP_075648952.1">
    <property type="nucleotide sequence ID" value="NZ_AP019658.1"/>
</dbReference>
<keyword evidence="4 6" id="KW-1133">Transmembrane helix</keyword>
<evidence type="ECO:0000259" key="7">
    <source>
        <dbReference type="Pfam" id="PF00482"/>
    </source>
</evidence>
<name>A0ABX3FJ91_9VIBR</name>